<proteinExistence type="predicted"/>
<gene>
    <name evidence="1" type="ORF">DLJ58_05400</name>
</gene>
<evidence type="ECO:0000313" key="1">
    <source>
        <dbReference type="EMBL" id="RQX12620.1"/>
    </source>
</evidence>
<accession>A0A3N9XI36</accession>
<reference evidence="1 2" key="1">
    <citation type="submission" date="2018-05" db="EMBL/GenBank/DDBJ databases">
        <title>Micromonospora from Atacama Desert.</title>
        <authorList>
            <person name="Carro L."/>
            <person name="Goodfellow M."/>
            <person name="Klenk H.-P."/>
        </authorList>
    </citation>
    <scope>NUCLEOTIDE SEQUENCE [LARGE SCALE GENOMIC DNA]</scope>
    <source>
        <strain evidence="1 2">LB32</strain>
    </source>
</reference>
<protein>
    <submittedName>
        <fullName evidence="1">Uncharacterized protein</fullName>
    </submittedName>
</protein>
<comment type="caution">
    <text evidence="1">The sequence shown here is derived from an EMBL/GenBank/DDBJ whole genome shotgun (WGS) entry which is preliminary data.</text>
</comment>
<dbReference type="AlphaFoldDB" id="A0A3N9XI36"/>
<sequence length="77" mass="8634">MTSTGESARPVDRFESARLTVLQHVGVRTCFHCRDNECKQYAWAVEELTHHAGGRHLLCRLGLLPTAHNSPPEGQPR</sequence>
<dbReference type="Proteomes" id="UP000266889">
    <property type="component" value="Unassembled WGS sequence"/>
</dbReference>
<keyword evidence="2" id="KW-1185">Reference proteome</keyword>
<dbReference type="EMBL" id="QGSY01000110">
    <property type="protein sequence ID" value="RQX12620.1"/>
    <property type="molecule type" value="Genomic_DNA"/>
</dbReference>
<organism evidence="1 2">
    <name type="scientific">Micromonospora arida</name>
    <dbReference type="NCBI Taxonomy" id="2203715"/>
    <lineage>
        <taxon>Bacteria</taxon>
        <taxon>Bacillati</taxon>
        <taxon>Actinomycetota</taxon>
        <taxon>Actinomycetes</taxon>
        <taxon>Micromonosporales</taxon>
        <taxon>Micromonosporaceae</taxon>
        <taxon>Micromonospora</taxon>
    </lineage>
</organism>
<name>A0A3N9XI36_9ACTN</name>
<evidence type="ECO:0000313" key="2">
    <source>
        <dbReference type="Proteomes" id="UP000266889"/>
    </source>
</evidence>